<dbReference type="NCBIfam" id="TIGR00254">
    <property type="entry name" value="GGDEF"/>
    <property type="match status" value="1"/>
</dbReference>
<dbReference type="Gene3D" id="3.30.70.270">
    <property type="match status" value="1"/>
</dbReference>
<evidence type="ECO:0000259" key="6">
    <source>
        <dbReference type="PROSITE" id="PS50924"/>
    </source>
</evidence>
<dbReference type="Gene3D" id="3.20.20.450">
    <property type="entry name" value="EAL domain"/>
    <property type="match status" value="1"/>
</dbReference>
<sequence length="807" mass="89798">MDPISFTYNWPLVILSIVVAMFAAFVALDISSRLAISKQGLKRRWILSGAIVMGLGIWAMHFIAMLAFHMSMEVTYSVPIVILSILPALVSCWVAFRIISRPANSWKRLLVGAFFIGLGIISMHYIGMEAMQMGADIQYDPFLFALSALIAFATSLAALHLLFRLRGLSNFHWGKFGSAILMGFAVAGMHYTGMAAATFTPTEGHVHGGASSMNGTLLGYAVGFGAMLILSLAYNSVRMDRRIAAQSDESELKFQSVIESANDAIIVADHTGSISQWNKGAERIFGHSAKDVIGKKLDLIIPPHYRKKHQVGMDRFYQSRTPHVIGKTLELEGLRKDGSVFPIEISLGTWETEDGVFFSSIIRDITERKLADEKISSLVYLDPLTGLPNRRLFNDRLASTLSRAAENQQRFSLLYLDIDHFKLVNDTFGHATGDKLLIEVTERLQKHAAERDTISRLGGDEFILLLPQTDSSKAAEFAQQVLDCFNEPFQFNGEEVFITPSIGISLYPTDGEDAETLIKNADLALYRVKEEGKNNYQFFTKDMNEEVSRRSKIAIGLRKGLDRGEFTIHYQPQIDIKSGEIIGVEALVRWVHPHMGPISPGEFIPIAEETGTIIQLGEFVMRNACLQNKAWQDAGLPKFRVAINISSRQFSQTNLSDLVHSALTDSGLEPKYLELELTESIIQGSTSAVATMMELKAMGIHLSIDDFGTGYSSLSYLKLFPINTLKIDQYFTRNIHVDVKDAALVDTIIRMAHNLELNVIAEGVETNEQLDFLKERQCDQAQGYYFNRPLPAEDILRLYGDPAPAGV</sequence>
<dbReference type="InterPro" id="IPR005330">
    <property type="entry name" value="MHYT_dom"/>
</dbReference>
<dbReference type="Proteomes" id="UP000043699">
    <property type="component" value="Unassembled WGS sequence"/>
</dbReference>
<reference evidence="7 8" key="1">
    <citation type="submission" date="2014-09" db="EMBL/GenBank/DDBJ databases">
        <authorList>
            <person name="Urmite Genomes Urmite Genomes"/>
        </authorList>
    </citation>
    <scope>NUCLEOTIDE SEQUENCE [LARGE SCALE GENOMIC DNA]</scope>
    <source>
        <strain evidence="7 8">ES2</strain>
    </source>
</reference>
<dbReference type="STRING" id="1499687.BN1080_03389"/>
<feature type="domain" description="EAL" evidence="4">
    <location>
        <begin position="550"/>
        <end position="803"/>
    </location>
</feature>
<dbReference type="PROSITE" id="PS50113">
    <property type="entry name" value="PAC"/>
    <property type="match status" value="1"/>
</dbReference>
<dbReference type="PANTHER" id="PTHR44757:SF2">
    <property type="entry name" value="BIOFILM ARCHITECTURE MAINTENANCE PROTEIN MBAA"/>
    <property type="match status" value="1"/>
</dbReference>
<gene>
    <name evidence="7" type="primary">gmr_6</name>
    <name evidence="7" type="ORF">BN1080_03389</name>
</gene>
<dbReference type="InterPro" id="IPR029787">
    <property type="entry name" value="Nucleotide_cyclase"/>
</dbReference>
<dbReference type="InterPro" id="IPR052155">
    <property type="entry name" value="Biofilm_reg_signaling"/>
</dbReference>
<dbReference type="Pfam" id="PF00990">
    <property type="entry name" value="GGDEF"/>
    <property type="match status" value="1"/>
</dbReference>
<feature type="transmembrane region" description="Helical" evidence="1">
    <location>
        <begin position="175"/>
        <end position="197"/>
    </location>
</feature>
<feature type="domain" description="MHYT" evidence="6">
    <location>
        <begin position="8"/>
        <end position="200"/>
    </location>
</feature>
<dbReference type="FunFam" id="3.20.20.450:FF:000001">
    <property type="entry name" value="Cyclic di-GMP phosphodiesterase yahA"/>
    <property type="match status" value="1"/>
</dbReference>
<feature type="transmembrane region" description="Helical" evidence="1">
    <location>
        <begin position="142"/>
        <end position="163"/>
    </location>
</feature>
<dbReference type="CDD" id="cd01948">
    <property type="entry name" value="EAL"/>
    <property type="match status" value="1"/>
</dbReference>
<dbReference type="InterPro" id="IPR035919">
    <property type="entry name" value="EAL_sf"/>
</dbReference>
<keyword evidence="1" id="KW-0472">Membrane</keyword>
<dbReference type="InterPro" id="IPR043128">
    <property type="entry name" value="Rev_trsase/Diguanyl_cyclase"/>
</dbReference>
<feature type="transmembrane region" description="Helical" evidence="1">
    <location>
        <begin position="217"/>
        <end position="237"/>
    </location>
</feature>
<dbReference type="PROSITE" id="PS50887">
    <property type="entry name" value="GGDEF"/>
    <property type="match status" value="1"/>
</dbReference>
<feature type="domain" description="PAS" evidence="2">
    <location>
        <begin position="250"/>
        <end position="320"/>
    </location>
</feature>
<dbReference type="PROSITE" id="PS50883">
    <property type="entry name" value="EAL"/>
    <property type="match status" value="1"/>
</dbReference>
<accession>A0A098EPZ4</accession>
<dbReference type="Pfam" id="PF13426">
    <property type="entry name" value="PAS_9"/>
    <property type="match status" value="1"/>
</dbReference>
<evidence type="ECO:0000259" key="3">
    <source>
        <dbReference type="PROSITE" id="PS50113"/>
    </source>
</evidence>
<dbReference type="SMART" id="SM00052">
    <property type="entry name" value="EAL"/>
    <property type="match status" value="1"/>
</dbReference>
<organism evidence="7 8">
    <name type="scientific">Planococcus massiliensis</name>
    <dbReference type="NCBI Taxonomy" id="1499687"/>
    <lineage>
        <taxon>Bacteria</taxon>
        <taxon>Bacillati</taxon>
        <taxon>Bacillota</taxon>
        <taxon>Bacilli</taxon>
        <taxon>Bacillales</taxon>
        <taxon>Caryophanaceae</taxon>
        <taxon>Planococcus</taxon>
    </lineage>
</organism>
<dbReference type="CDD" id="cd00130">
    <property type="entry name" value="PAS"/>
    <property type="match status" value="1"/>
</dbReference>
<dbReference type="FunFam" id="3.30.70.270:FF:000001">
    <property type="entry name" value="Diguanylate cyclase domain protein"/>
    <property type="match status" value="1"/>
</dbReference>
<dbReference type="InterPro" id="IPR035965">
    <property type="entry name" value="PAS-like_dom_sf"/>
</dbReference>
<feature type="transmembrane region" description="Helical" evidence="1">
    <location>
        <begin position="44"/>
        <end position="68"/>
    </location>
</feature>
<dbReference type="SUPFAM" id="SSF55785">
    <property type="entry name" value="PYP-like sensor domain (PAS domain)"/>
    <property type="match status" value="1"/>
</dbReference>
<feature type="transmembrane region" description="Helical" evidence="1">
    <location>
        <begin position="74"/>
        <end position="96"/>
    </location>
</feature>
<dbReference type="SMART" id="SM00267">
    <property type="entry name" value="GGDEF"/>
    <property type="match status" value="1"/>
</dbReference>
<dbReference type="SUPFAM" id="SSF55073">
    <property type="entry name" value="Nucleotide cyclase"/>
    <property type="match status" value="1"/>
</dbReference>
<dbReference type="RefSeq" id="WP_052653973.1">
    <property type="nucleotide sequence ID" value="NZ_CCXS01000001.1"/>
</dbReference>
<dbReference type="InterPro" id="IPR000014">
    <property type="entry name" value="PAS"/>
</dbReference>
<dbReference type="Pfam" id="PF03707">
    <property type="entry name" value="MHYT"/>
    <property type="match status" value="2"/>
</dbReference>
<feature type="transmembrane region" description="Helical" evidence="1">
    <location>
        <begin position="108"/>
        <end position="127"/>
    </location>
</feature>
<dbReference type="InterPro" id="IPR000700">
    <property type="entry name" value="PAS-assoc_C"/>
</dbReference>
<dbReference type="NCBIfam" id="TIGR00229">
    <property type="entry name" value="sensory_box"/>
    <property type="match status" value="1"/>
</dbReference>
<dbReference type="InterPro" id="IPR001610">
    <property type="entry name" value="PAC"/>
</dbReference>
<dbReference type="PROSITE" id="PS50924">
    <property type="entry name" value="MHYT"/>
    <property type="match status" value="1"/>
</dbReference>
<feature type="domain" description="GGDEF" evidence="5">
    <location>
        <begin position="409"/>
        <end position="541"/>
    </location>
</feature>
<dbReference type="AlphaFoldDB" id="A0A098EPZ4"/>
<dbReference type="CDD" id="cd01949">
    <property type="entry name" value="GGDEF"/>
    <property type="match status" value="1"/>
</dbReference>
<name>A0A098EPZ4_9BACL</name>
<dbReference type="SMART" id="SM00086">
    <property type="entry name" value="PAC"/>
    <property type="match status" value="1"/>
</dbReference>
<dbReference type="Gene3D" id="3.30.450.20">
    <property type="entry name" value="PAS domain"/>
    <property type="match status" value="1"/>
</dbReference>
<dbReference type="PANTHER" id="PTHR44757">
    <property type="entry name" value="DIGUANYLATE CYCLASE DGCP"/>
    <property type="match status" value="1"/>
</dbReference>
<evidence type="ECO:0000259" key="4">
    <source>
        <dbReference type="PROSITE" id="PS50883"/>
    </source>
</evidence>
<keyword evidence="8" id="KW-1185">Reference proteome</keyword>
<evidence type="ECO:0000259" key="5">
    <source>
        <dbReference type="PROSITE" id="PS50887"/>
    </source>
</evidence>
<keyword evidence="1" id="KW-0812">Transmembrane</keyword>
<dbReference type="InterPro" id="IPR001633">
    <property type="entry name" value="EAL_dom"/>
</dbReference>
<feature type="transmembrane region" description="Helical" evidence="1">
    <location>
        <begin position="12"/>
        <end position="32"/>
    </location>
</feature>
<dbReference type="GO" id="GO:0016020">
    <property type="term" value="C:membrane"/>
    <property type="evidence" value="ECO:0007669"/>
    <property type="project" value="UniProtKB-UniRule"/>
</dbReference>
<evidence type="ECO:0000256" key="1">
    <source>
        <dbReference type="PROSITE-ProRule" id="PRU00244"/>
    </source>
</evidence>
<evidence type="ECO:0000313" key="8">
    <source>
        <dbReference type="Proteomes" id="UP000043699"/>
    </source>
</evidence>
<dbReference type="SUPFAM" id="SSF141868">
    <property type="entry name" value="EAL domain-like"/>
    <property type="match status" value="1"/>
</dbReference>
<dbReference type="Pfam" id="PF00563">
    <property type="entry name" value="EAL"/>
    <property type="match status" value="1"/>
</dbReference>
<feature type="domain" description="PAC" evidence="3">
    <location>
        <begin position="327"/>
        <end position="377"/>
    </location>
</feature>
<evidence type="ECO:0000259" key="2">
    <source>
        <dbReference type="PROSITE" id="PS50112"/>
    </source>
</evidence>
<proteinExistence type="predicted"/>
<dbReference type="InterPro" id="IPR000160">
    <property type="entry name" value="GGDEF_dom"/>
</dbReference>
<dbReference type="EMBL" id="CCXS01000001">
    <property type="protein sequence ID" value="CEG24364.1"/>
    <property type="molecule type" value="Genomic_DNA"/>
</dbReference>
<dbReference type="SMART" id="SM00091">
    <property type="entry name" value="PAS"/>
    <property type="match status" value="1"/>
</dbReference>
<evidence type="ECO:0000313" key="7">
    <source>
        <dbReference type="EMBL" id="CEG24364.1"/>
    </source>
</evidence>
<dbReference type="PROSITE" id="PS50112">
    <property type="entry name" value="PAS"/>
    <property type="match status" value="1"/>
</dbReference>
<dbReference type="OrthoDB" id="2624050at2"/>
<keyword evidence="1" id="KW-1133">Transmembrane helix</keyword>
<protein>
    <submittedName>
        <fullName evidence="7">Cyclic di-GMP phosphodiesterase Gmr</fullName>
    </submittedName>
</protein>